<evidence type="ECO:0000313" key="2">
    <source>
        <dbReference type="Proteomes" id="UP001151760"/>
    </source>
</evidence>
<dbReference type="PANTHER" id="PTHR33116">
    <property type="entry name" value="REVERSE TRANSCRIPTASE ZINC-BINDING DOMAIN-CONTAINING PROTEIN-RELATED-RELATED"/>
    <property type="match status" value="1"/>
</dbReference>
<evidence type="ECO:0000313" key="1">
    <source>
        <dbReference type="EMBL" id="GJU10355.1"/>
    </source>
</evidence>
<keyword evidence="2" id="KW-1185">Reference proteome</keyword>
<comment type="caution">
    <text evidence="1">The sequence shown here is derived from an EMBL/GenBank/DDBJ whole genome shotgun (WGS) entry which is preliminary data.</text>
</comment>
<dbReference type="EMBL" id="BQNB010021815">
    <property type="protein sequence ID" value="GJU10355.1"/>
    <property type="molecule type" value="Genomic_DNA"/>
</dbReference>
<reference evidence="1" key="1">
    <citation type="journal article" date="2022" name="Int. J. Mol. Sci.">
        <title>Draft Genome of Tanacetum Coccineum: Genomic Comparison of Closely Related Tanacetum-Family Plants.</title>
        <authorList>
            <person name="Yamashiro T."/>
            <person name="Shiraishi A."/>
            <person name="Nakayama K."/>
            <person name="Satake H."/>
        </authorList>
    </citation>
    <scope>NUCLEOTIDE SEQUENCE</scope>
</reference>
<organism evidence="1 2">
    <name type="scientific">Tanacetum coccineum</name>
    <dbReference type="NCBI Taxonomy" id="301880"/>
    <lineage>
        <taxon>Eukaryota</taxon>
        <taxon>Viridiplantae</taxon>
        <taxon>Streptophyta</taxon>
        <taxon>Embryophyta</taxon>
        <taxon>Tracheophyta</taxon>
        <taxon>Spermatophyta</taxon>
        <taxon>Magnoliopsida</taxon>
        <taxon>eudicotyledons</taxon>
        <taxon>Gunneridae</taxon>
        <taxon>Pentapetalae</taxon>
        <taxon>asterids</taxon>
        <taxon>campanulids</taxon>
        <taxon>Asterales</taxon>
        <taxon>Asteraceae</taxon>
        <taxon>Asteroideae</taxon>
        <taxon>Anthemideae</taxon>
        <taxon>Anthemidinae</taxon>
        <taxon>Tanacetum</taxon>
    </lineage>
</organism>
<gene>
    <name evidence="1" type="ORF">Tco_1132751</name>
</gene>
<sequence>MNELKNLEENIEAGSASIDDREARIKLFQDIAISSGLLPSDQDLLEVLVSLDEIKITDLSKLDINEFVSNFLETNRMPLDSNSSFITLIPKASNPIQFKDLWPISLIVTDYPHDMDNIIRVLHIFYLAYGLKINVHKYNVYGIGVSTKDVNHLAANTSCSAGSFPFVYLGLPIGSNMNLTVNWKLLIDNFYTKLSTWKVNLLSYEGRLTLIKVVLGSLGIYYLSIFKAPEFVLKMLERIRASFFWSELGVRNSAYLRDMLLEINQVDIAFDGDVCIWSLANDDVFSDGSTRRLIDDRFLPSLDTPSIWDKTLPTKHSLPIPVSWRGNHTRNVVAAMAGVQCCFDIRSPEPHLPSVLAVGIPVRRRARHPPRVEGIDAEGSSSGHGRGEGDMNSKYVFLKLNQIQSIADSTLQVASVKAMVVGHAPQTT</sequence>
<proteinExistence type="predicted"/>
<reference evidence="1" key="2">
    <citation type="submission" date="2022-01" db="EMBL/GenBank/DDBJ databases">
        <authorList>
            <person name="Yamashiro T."/>
            <person name="Shiraishi A."/>
            <person name="Satake H."/>
            <person name="Nakayama K."/>
        </authorList>
    </citation>
    <scope>NUCLEOTIDE SEQUENCE</scope>
</reference>
<protein>
    <submittedName>
        <fullName evidence="1">Uncharacterized protein</fullName>
    </submittedName>
</protein>
<name>A0ABQ5JEJ4_9ASTR</name>
<accession>A0ABQ5JEJ4</accession>
<dbReference type="PANTHER" id="PTHR33116:SF78">
    <property type="entry name" value="OS12G0587133 PROTEIN"/>
    <property type="match status" value="1"/>
</dbReference>
<dbReference type="Proteomes" id="UP001151760">
    <property type="component" value="Unassembled WGS sequence"/>
</dbReference>